<name>A0A1J1IXW1_9DIPT</name>
<evidence type="ECO:0000313" key="1">
    <source>
        <dbReference type="EMBL" id="CRL04554.1"/>
    </source>
</evidence>
<organism evidence="1 2">
    <name type="scientific">Clunio marinus</name>
    <dbReference type="NCBI Taxonomy" id="568069"/>
    <lineage>
        <taxon>Eukaryota</taxon>
        <taxon>Metazoa</taxon>
        <taxon>Ecdysozoa</taxon>
        <taxon>Arthropoda</taxon>
        <taxon>Hexapoda</taxon>
        <taxon>Insecta</taxon>
        <taxon>Pterygota</taxon>
        <taxon>Neoptera</taxon>
        <taxon>Endopterygota</taxon>
        <taxon>Diptera</taxon>
        <taxon>Nematocera</taxon>
        <taxon>Chironomoidea</taxon>
        <taxon>Chironomidae</taxon>
        <taxon>Clunio</taxon>
    </lineage>
</organism>
<evidence type="ECO:0000313" key="2">
    <source>
        <dbReference type="Proteomes" id="UP000183832"/>
    </source>
</evidence>
<proteinExistence type="predicted"/>
<accession>A0A1J1IXW1</accession>
<dbReference type="AlphaFoldDB" id="A0A1J1IXW1"/>
<keyword evidence="2" id="KW-1185">Reference proteome</keyword>
<sequence>MAILVRQRVDQMSRAKNLFEIRSETYFVASCLTGVFEFRLNVLMIVKENKKRVKIATEYLVESQN</sequence>
<reference evidence="1 2" key="1">
    <citation type="submission" date="2015-04" db="EMBL/GenBank/DDBJ databases">
        <authorList>
            <person name="Syromyatnikov M.Y."/>
            <person name="Popov V.N."/>
        </authorList>
    </citation>
    <scope>NUCLEOTIDE SEQUENCE [LARGE SCALE GENOMIC DNA]</scope>
</reference>
<gene>
    <name evidence="1" type="ORF">CLUMA_CG017625</name>
</gene>
<dbReference type="EMBL" id="CVRI01000063">
    <property type="protein sequence ID" value="CRL04554.1"/>
    <property type="molecule type" value="Genomic_DNA"/>
</dbReference>
<protein>
    <submittedName>
        <fullName evidence="1">CLUMA_CG017625, isoform A</fullName>
    </submittedName>
</protein>
<dbReference type="Proteomes" id="UP000183832">
    <property type="component" value="Unassembled WGS sequence"/>
</dbReference>